<dbReference type="InterPro" id="IPR005546">
    <property type="entry name" value="Autotransporte_beta"/>
</dbReference>
<dbReference type="EMBL" id="VUOD01000002">
    <property type="protein sequence ID" value="KAA2285650.1"/>
    <property type="molecule type" value="Genomic_DNA"/>
</dbReference>
<feature type="domain" description="Autotransporter" evidence="4">
    <location>
        <begin position="674"/>
        <end position="970"/>
    </location>
</feature>
<proteinExistence type="inferred from homology"/>
<reference evidence="5 6" key="1">
    <citation type="submission" date="2019-09" db="EMBL/GenBank/DDBJ databases">
        <title>Arenimonas chukotkensis sp. nov., a bacterium isolated from Chukotka hot spring, Arctic region, Russia.</title>
        <authorList>
            <person name="Zayulina K.S."/>
            <person name="Prokofeva M.I."/>
            <person name="Elcheninov A.G."/>
            <person name="Novikov A."/>
            <person name="Kochetkova T.V."/>
            <person name="Kublanov I.V."/>
        </authorList>
    </citation>
    <scope>NUCLEOTIDE SEQUENCE [LARGE SCALE GENOMIC DNA]</scope>
    <source>
        <strain evidence="5 6">3729k</strain>
    </source>
</reference>
<reference evidence="5 6" key="2">
    <citation type="submission" date="2019-09" db="EMBL/GenBank/DDBJ databases">
        <authorList>
            <person name="Mazur A."/>
        </authorList>
    </citation>
    <scope>NUCLEOTIDE SEQUENCE [LARGE SCALE GENOMIC DNA]</scope>
    <source>
        <strain evidence="5 6">3729k</strain>
    </source>
</reference>
<dbReference type="RefSeq" id="WP_149859752.1">
    <property type="nucleotide sequence ID" value="NZ_VUOD01000002.1"/>
</dbReference>
<dbReference type="InterPro" id="IPR006315">
    <property type="entry name" value="OM_autotransptr_brl_dom"/>
</dbReference>
<sequence>MQAWCDAARLETTILPLRAGLHALVLAALALIGLLWGQEARAQAAPCTLNAAVTSQLAPAGTVVNFSFQVLPDPCGGGIVTGSIAITADTTGGAVLSATSFTANSGDTVSFTLTLGNTPGGSGTITVTCTPTTPCGAGLSLTFATNNEHVFTANGPTAVVANQITPFTVGANYQLNGAPATLTVNYTNVTDGVDYGDIAPDAAGNTSITQLITGAGPDTIVASVNCPTAFFLEGCPPPAINFAVNVEPVEVTAVSAPSVATTVGVPVNLVARYGSTSIPAPDGTVLAWSVSGQPAGGDGAVTGAAIAGGNGHSAATFTATVPGTYTVLVDSGCGVCVTPQLSFTISVNTVPGLSIVSGDGQNGPIGFAFAAPLVVFADNSGAAAVGVPIAWTVSGDATVAGTSPTDGAGQASATVTAGSTPGSVSVTATRTDSGDSVTFNLTVDGLGSLVIVSGNDQALVPGVASAPLEVELKDAGGAPVAGATINWAVSGGTLASATSVTDAAGIASNTVTADDTGAVEVVASSPLATASATFTLQAGLSALIGLDDRQREIAEVIDNACPALAALPAPTPEQQDLLARCTELIDASIIDPDATVTAIDQLMADVALTQANAAFSALQSQFQNLKTRIAALRSGTQGSSFGGLALTTPSGTLSLGLLAQALAGDDASATEVGADFSRWGFFMAGTIGRGEADPGQVEPAYDYDIEGLTMGLDYRYSDSWIIGGSLGHTRQDTKLPGQAGSLDTTGWTISAYSTWYRADSWYVDGVLTWGRNDYELLRRIRYTLPTPGGGSTSIDQVAVADADGDLLSAAATFGRDFNRGGWGFGPYGRLLYTRIGFDAINEQMLPGVPGSGLGLRIESRDLTSLASVLGGKLTYTHSAAWGVLMPHLQLEWEHEFKDDPQAIEARFLHDPTGSTMLIRGDELDTDYLRIGLGMSMVLTKGRSGFFYYERLMAKDGMSQYNLALGFRMEF</sequence>
<comment type="caution">
    <text evidence="5">The sequence shown here is derived from an EMBL/GenBank/DDBJ whole genome shotgun (WGS) entry which is preliminary data.</text>
</comment>
<gene>
    <name evidence="5" type="ORF">F0415_03160</name>
</gene>
<protein>
    <submittedName>
        <fullName evidence="5">Autotransporter domain-containing protein</fullName>
    </submittedName>
</protein>
<evidence type="ECO:0000259" key="4">
    <source>
        <dbReference type="PROSITE" id="PS51208"/>
    </source>
</evidence>
<evidence type="ECO:0000313" key="5">
    <source>
        <dbReference type="EMBL" id="KAA2285650.1"/>
    </source>
</evidence>
<dbReference type="InterPro" id="IPR013783">
    <property type="entry name" value="Ig-like_fold"/>
</dbReference>
<dbReference type="InterPro" id="IPR008964">
    <property type="entry name" value="Invasin/intimin_cell_adhesion"/>
</dbReference>
<organism evidence="5 6">
    <name type="scientific">Arenimonas fontis</name>
    <dbReference type="NCBI Taxonomy" id="2608255"/>
    <lineage>
        <taxon>Bacteria</taxon>
        <taxon>Pseudomonadati</taxon>
        <taxon>Pseudomonadota</taxon>
        <taxon>Gammaproteobacteria</taxon>
        <taxon>Lysobacterales</taxon>
        <taxon>Lysobacteraceae</taxon>
        <taxon>Arenimonas</taxon>
    </lineage>
</organism>
<dbReference type="InterPro" id="IPR003344">
    <property type="entry name" value="Big_1_dom"/>
</dbReference>
<dbReference type="GO" id="GO:0019867">
    <property type="term" value="C:outer membrane"/>
    <property type="evidence" value="ECO:0007669"/>
    <property type="project" value="InterPro"/>
</dbReference>
<comment type="similarity">
    <text evidence="1">Belongs to the intimin/invasin family.</text>
</comment>
<dbReference type="Pfam" id="PF03797">
    <property type="entry name" value="Autotransporter"/>
    <property type="match status" value="1"/>
</dbReference>
<dbReference type="Gene3D" id="2.60.40.10">
    <property type="entry name" value="Immunoglobulins"/>
    <property type="match status" value="2"/>
</dbReference>
<dbReference type="NCBIfam" id="TIGR01414">
    <property type="entry name" value="autotrans_barl"/>
    <property type="match status" value="1"/>
</dbReference>
<dbReference type="AlphaFoldDB" id="A0A5B2ZEN3"/>
<dbReference type="SMART" id="SM00869">
    <property type="entry name" value="Autotransporter"/>
    <property type="match status" value="1"/>
</dbReference>
<evidence type="ECO:0000313" key="6">
    <source>
        <dbReference type="Proteomes" id="UP000322165"/>
    </source>
</evidence>
<dbReference type="Proteomes" id="UP000322165">
    <property type="component" value="Unassembled WGS sequence"/>
</dbReference>
<dbReference type="InterPro" id="IPR036709">
    <property type="entry name" value="Autotransporte_beta_dom_sf"/>
</dbReference>
<dbReference type="SUPFAM" id="SSF103515">
    <property type="entry name" value="Autotransporter"/>
    <property type="match status" value="1"/>
</dbReference>
<dbReference type="Pfam" id="PF02369">
    <property type="entry name" value="Big_1"/>
    <property type="match status" value="1"/>
</dbReference>
<feature type="region of interest" description="Disordered" evidence="2">
    <location>
        <begin position="404"/>
        <end position="429"/>
    </location>
</feature>
<evidence type="ECO:0000259" key="3">
    <source>
        <dbReference type="PROSITE" id="PS51127"/>
    </source>
</evidence>
<dbReference type="SUPFAM" id="SSF49373">
    <property type="entry name" value="Invasin/intimin cell-adhesion fragments"/>
    <property type="match status" value="2"/>
</dbReference>
<name>A0A5B2ZEN3_9GAMM</name>
<keyword evidence="6" id="KW-1185">Reference proteome</keyword>
<dbReference type="PROSITE" id="PS51208">
    <property type="entry name" value="AUTOTRANSPORTER"/>
    <property type="match status" value="1"/>
</dbReference>
<accession>A0A5B2ZEN3</accession>
<dbReference type="Gene3D" id="2.40.128.130">
    <property type="entry name" value="Autotransporter beta-domain"/>
    <property type="match status" value="1"/>
</dbReference>
<feature type="domain" description="Big-1" evidence="3">
    <location>
        <begin position="448"/>
        <end position="535"/>
    </location>
</feature>
<evidence type="ECO:0000256" key="1">
    <source>
        <dbReference type="ARBA" id="ARBA00010116"/>
    </source>
</evidence>
<evidence type="ECO:0000256" key="2">
    <source>
        <dbReference type="SAM" id="MobiDB-lite"/>
    </source>
</evidence>
<dbReference type="PROSITE" id="PS51127">
    <property type="entry name" value="BIG1"/>
    <property type="match status" value="1"/>
</dbReference>